<reference evidence="4" key="2">
    <citation type="journal article" date="2016" name="Stand. Genomic Sci.">
        <title>Complete genome sequence of Methanospirillum hungatei type strain JF1.</title>
        <authorList>
            <person name="Gunsalus R.P."/>
            <person name="Cook L.E."/>
            <person name="Crable B."/>
            <person name="Rohlin L."/>
            <person name="McDonald E."/>
            <person name="Mouttaki H."/>
            <person name="Sieber J.R."/>
            <person name="Poweleit N."/>
            <person name="Zhou H."/>
            <person name="Lapidus A.L."/>
            <person name="Daligault H.E."/>
            <person name="Land M."/>
            <person name="Gilna P."/>
            <person name="Ivanova N."/>
            <person name="Kyrpides N."/>
            <person name="Culley D.E."/>
            <person name="McInerney M.J."/>
        </authorList>
    </citation>
    <scope>NUCLEOTIDE SEQUENCE [LARGE SCALE GENOMIC DNA]</scope>
    <source>
        <strain evidence="4">ATCC 27890 / DSM 864 / NBRC 100397 / JF-1</strain>
    </source>
</reference>
<dbReference type="InterPro" id="IPR013597">
    <property type="entry name" value="Mat_intron_G2"/>
</dbReference>
<dbReference type="EnsemblBacteria" id="ABD40954">
    <property type="protein sequence ID" value="ABD40954"/>
    <property type="gene ID" value="Mhun_1207"/>
</dbReference>
<accession>Q2FM19</accession>
<evidence type="ECO:0000313" key="2">
    <source>
        <dbReference type="EMBL" id="ABD40954.1"/>
    </source>
</evidence>
<keyword evidence="2" id="KW-0695">RNA-directed DNA polymerase</keyword>
<dbReference type="AlphaFoldDB" id="Q2FM19"/>
<dbReference type="Gene3D" id="3.30.70.270">
    <property type="match status" value="1"/>
</dbReference>
<name>Q2FM19_METHJ</name>
<protein>
    <submittedName>
        <fullName evidence="2">RNA-directed DNA polymerase</fullName>
        <ecNumber evidence="2">2.7.7.49</ecNumber>
    </submittedName>
</protein>
<dbReference type="InterPro" id="IPR030931">
    <property type="entry name" value="Group_II_RT_mat"/>
</dbReference>
<dbReference type="KEGG" id="mhu:Mhun_1207"/>
<feature type="domain" description="Reverse transcriptase" evidence="1">
    <location>
        <begin position="100"/>
        <end position="327"/>
    </location>
</feature>
<dbReference type="GeneID" id="3925250"/>
<gene>
    <name evidence="2" type="ordered locus">Mhun_1207</name>
    <name evidence="3" type="ordered locus">Mhun_2134</name>
</gene>
<dbReference type="InterPro" id="IPR000477">
    <property type="entry name" value="RT_dom"/>
</dbReference>
<dbReference type="RefSeq" id="WP_011448231.1">
    <property type="nucleotide sequence ID" value="NC_007796.1"/>
</dbReference>
<reference evidence="2" key="1">
    <citation type="submission" date="2006-01" db="EMBL/GenBank/DDBJ databases">
        <title>Complete sequence of Methanospirillum hungatei JG-1.</title>
        <authorList>
            <consortium name="US DOE Joint Genome Institute"/>
            <person name="Copeland A."/>
            <person name="Lucas S."/>
            <person name="Lapidus A."/>
            <person name="Barry K."/>
            <person name="Detter J.C."/>
            <person name="Glavina T."/>
            <person name="Hammon N."/>
            <person name="Israni S."/>
            <person name="Pitluck S."/>
            <person name="Brettin T."/>
            <person name="Bruce D."/>
            <person name="Han C."/>
            <person name="Tapia R."/>
            <person name="Gilna P."/>
            <person name="Kiss H."/>
            <person name="Schmutz J."/>
            <person name="Larimer F."/>
            <person name="Land M."/>
            <person name="Kyrpides N."/>
            <person name="Ivanova N."/>
            <person name="McInerney M.J."/>
            <person name="Brockman F."/>
            <person name="Culley D."/>
            <person name="Ferry J.G."/>
            <person name="Gunsalus R.P."/>
            <person name="Morrison M."/>
            <person name="Plugge C."/>
            <person name="Scholten J."/>
            <person name="Stams A.J.M."/>
            <person name="Boone D.R."/>
            <person name="Richardson P."/>
        </authorList>
    </citation>
    <scope>NUCLEOTIDE SEQUENCE</scope>
    <source>
        <strain evidence="2">JF-1</strain>
    </source>
</reference>
<dbReference type="OrthoDB" id="115799at2157"/>
<evidence type="ECO:0000313" key="3">
    <source>
        <dbReference type="EMBL" id="ABD41841.1"/>
    </source>
</evidence>
<dbReference type="eggNOG" id="arCOG03317">
    <property type="taxonomic scope" value="Archaea"/>
</dbReference>
<dbReference type="InterPro" id="IPR043128">
    <property type="entry name" value="Rev_trsase/Diguanyl_cyclase"/>
</dbReference>
<dbReference type="PROSITE" id="PS50878">
    <property type="entry name" value="RT_POL"/>
    <property type="match status" value="1"/>
</dbReference>
<dbReference type="InterPro" id="IPR025960">
    <property type="entry name" value="RVT_N"/>
</dbReference>
<dbReference type="EMBL" id="CP000254">
    <property type="protein sequence ID" value="ABD40954.1"/>
    <property type="molecule type" value="Genomic_DNA"/>
</dbReference>
<dbReference type="EMBL" id="CP000254">
    <property type="protein sequence ID" value="ABD41841.1"/>
    <property type="molecule type" value="Genomic_DNA"/>
</dbReference>
<dbReference type="InterPro" id="IPR051083">
    <property type="entry name" value="GrpII_Intron_Splice-Mob/Def"/>
</dbReference>
<keyword evidence="2" id="KW-0808">Transferase</keyword>
<dbReference type="STRING" id="323259.Mhun_1207"/>
<dbReference type="InterPro" id="IPR043502">
    <property type="entry name" value="DNA/RNA_pol_sf"/>
</dbReference>
<dbReference type="PANTHER" id="PTHR34047">
    <property type="entry name" value="NUCLEAR INTRON MATURASE 1, MITOCHONDRIAL-RELATED"/>
    <property type="match status" value="1"/>
</dbReference>
<dbReference type="HOGENOM" id="CLU_013584_15_4_2"/>
<dbReference type="Pfam" id="PF13655">
    <property type="entry name" value="RVT_N"/>
    <property type="match status" value="1"/>
</dbReference>
<dbReference type="Proteomes" id="UP000001941">
    <property type="component" value="Chromosome"/>
</dbReference>
<keyword evidence="4" id="KW-1185">Reference proteome</keyword>
<keyword evidence="2" id="KW-0548">Nucleotidyltransferase</keyword>
<evidence type="ECO:0000259" key="1">
    <source>
        <dbReference type="PROSITE" id="PS50878"/>
    </source>
</evidence>
<dbReference type="EC" id="2.7.7.49" evidence="2"/>
<dbReference type="NCBIfam" id="TIGR04416">
    <property type="entry name" value="group_II_RT_mat"/>
    <property type="match status" value="1"/>
</dbReference>
<evidence type="ECO:0000313" key="4">
    <source>
        <dbReference type="Proteomes" id="UP000001941"/>
    </source>
</evidence>
<organism evidence="2 4">
    <name type="scientific">Methanospirillum hungatei JF-1 (strain ATCC 27890 / DSM 864 / NBRC 100397 / JF-1)</name>
    <dbReference type="NCBI Taxonomy" id="323259"/>
    <lineage>
        <taxon>Archaea</taxon>
        <taxon>Methanobacteriati</taxon>
        <taxon>Methanobacteriota</taxon>
        <taxon>Stenosarchaea group</taxon>
        <taxon>Methanomicrobia</taxon>
        <taxon>Methanomicrobiales</taxon>
        <taxon>Methanospirillaceae</taxon>
        <taxon>Methanospirillum</taxon>
    </lineage>
</organism>
<dbReference type="PANTHER" id="PTHR34047:SF8">
    <property type="entry name" value="PROTEIN YKFC"/>
    <property type="match status" value="1"/>
</dbReference>
<dbReference type="Pfam" id="PF08388">
    <property type="entry name" value="GIIM"/>
    <property type="match status" value="1"/>
</dbReference>
<sequence>MNGISSITHKSEDISDRKLAKQWKKFPFAKARDYVKRLQTRIAKAVKNGQYRLARRLQYLLTHSFYAKMLAVQRVTKNRGKRSAGVDGEKWTTPEQKMKAALTLSDKGYRAKPLRRIYIPKPQSSKMRPLSIPTMYDRAMQALYAMALMPWAETTADKTSFGFRMKRNAQDAASYTFQCLSRKTSGQWILEGDIRGCFDNFAHQWMLDNIPLDQRILNQFLKAGYIYDGILYRNKSGTPQGGLISPLLANMALDGMERMLKEHFPGNKVHLIRFADDFLVTADSQETALQCKELITEFLHERGLELSEEKTKIVHINEGFDFLGWNFRKFKGKFLIQPSKKAIAAIIDKVRVIIKSAKAWKQEDLIKALNPVIKGWAMYHRTVSASMTFGKLDWVVRNMLWRWAKRRHNNKGKRWIARKYWHPTLTKKQVFRTSTLTLENFSNTKIQYRKFIKLDANPFIDTEYFEHRKGVFLSKQRSIRMFLHYAHKSG</sequence>
<dbReference type="CDD" id="cd01651">
    <property type="entry name" value="RT_G2_intron"/>
    <property type="match status" value="1"/>
</dbReference>
<dbReference type="KEGG" id="mhu:Mhun_2134"/>
<proteinExistence type="predicted"/>
<dbReference type="Pfam" id="PF00078">
    <property type="entry name" value="RVT_1"/>
    <property type="match status" value="1"/>
</dbReference>
<dbReference type="SUPFAM" id="SSF56672">
    <property type="entry name" value="DNA/RNA polymerases"/>
    <property type="match status" value="1"/>
</dbReference>
<dbReference type="EnsemblBacteria" id="ABD41841">
    <property type="protein sequence ID" value="ABD41841"/>
    <property type="gene ID" value="Mhun_2134"/>
</dbReference>
<dbReference type="GO" id="GO:0003964">
    <property type="term" value="F:RNA-directed DNA polymerase activity"/>
    <property type="evidence" value="ECO:0007669"/>
    <property type="project" value="UniProtKB-KW"/>
</dbReference>